<accession>A0A918XX85</accession>
<gene>
    <name evidence="2" type="ORF">GCM10017083_47330</name>
</gene>
<organism evidence="2 3">
    <name type="scientific">Thalassobaculum fulvum</name>
    <dbReference type="NCBI Taxonomy" id="1633335"/>
    <lineage>
        <taxon>Bacteria</taxon>
        <taxon>Pseudomonadati</taxon>
        <taxon>Pseudomonadota</taxon>
        <taxon>Alphaproteobacteria</taxon>
        <taxon>Rhodospirillales</taxon>
        <taxon>Thalassobaculaceae</taxon>
        <taxon>Thalassobaculum</taxon>
    </lineage>
</organism>
<feature type="compositionally biased region" description="Low complexity" evidence="1">
    <location>
        <begin position="307"/>
        <end position="331"/>
    </location>
</feature>
<feature type="compositionally biased region" description="Low complexity" evidence="1">
    <location>
        <begin position="196"/>
        <end position="207"/>
    </location>
</feature>
<feature type="compositionally biased region" description="Low complexity" evidence="1">
    <location>
        <begin position="250"/>
        <end position="300"/>
    </location>
</feature>
<keyword evidence="3" id="KW-1185">Reference proteome</keyword>
<feature type="region of interest" description="Disordered" evidence="1">
    <location>
        <begin position="1"/>
        <end position="77"/>
    </location>
</feature>
<protein>
    <submittedName>
        <fullName evidence="2">Uncharacterized protein</fullName>
    </submittedName>
</protein>
<name>A0A918XX85_9PROT</name>
<feature type="compositionally biased region" description="Pro residues" evidence="1">
    <location>
        <begin position="7"/>
        <end position="18"/>
    </location>
</feature>
<evidence type="ECO:0000313" key="3">
    <source>
        <dbReference type="Proteomes" id="UP000630353"/>
    </source>
</evidence>
<dbReference type="Proteomes" id="UP000630353">
    <property type="component" value="Unassembled WGS sequence"/>
</dbReference>
<dbReference type="AlphaFoldDB" id="A0A918XX85"/>
<reference evidence="2" key="2">
    <citation type="submission" date="2020-09" db="EMBL/GenBank/DDBJ databases">
        <authorList>
            <person name="Sun Q."/>
            <person name="Kim S."/>
        </authorList>
    </citation>
    <scope>NUCLEOTIDE SEQUENCE</scope>
    <source>
        <strain evidence="2">KCTC 42651</strain>
    </source>
</reference>
<evidence type="ECO:0000256" key="1">
    <source>
        <dbReference type="SAM" id="MobiDB-lite"/>
    </source>
</evidence>
<reference evidence="2" key="1">
    <citation type="journal article" date="2014" name="Int. J. Syst. Evol. Microbiol.">
        <title>Complete genome sequence of Corynebacterium casei LMG S-19264T (=DSM 44701T), isolated from a smear-ripened cheese.</title>
        <authorList>
            <consortium name="US DOE Joint Genome Institute (JGI-PGF)"/>
            <person name="Walter F."/>
            <person name="Albersmeier A."/>
            <person name="Kalinowski J."/>
            <person name="Ruckert C."/>
        </authorList>
    </citation>
    <scope>NUCLEOTIDE SEQUENCE</scope>
    <source>
        <strain evidence="2">KCTC 42651</strain>
    </source>
</reference>
<feature type="compositionally biased region" description="Pro residues" evidence="1">
    <location>
        <begin position="208"/>
        <end position="235"/>
    </location>
</feature>
<feature type="region of interest" description="Disordered" evidence="1">
    <location>
        <begin position="196"/>
        <end position="331"/>
    </location>
</feature>
<evidence type="ECO:0000313" key="2">
    <source>
        <dbReference type="EMBL" id="GHD60845.1"/>
    </source>
</evidence>
<dbReference type="EMBL" id="BMZS01000012">
    <property type="protein sequence ID" value="GHD60845.1"/>
    <property type="molecule type" value="Genomic_DNA"/>
</dbReference>
<comment type="caution">
    <text evidence="2">The sequence shown here is derived from an EMBL/GenBank/DDBJ whole genome shotgun (WGS) entry which is preliminary data.</text>
</comment>
<proteinExistence type="predicted"/>
<sequence>MSDIPSASPPSGSPPAPSSSPQTSGQQAGSSQAAPAGGQGGSAQAAPQASQPQPVAAQAPGSPARAPELPPDLARAAAGTTVEGLVRQAAADGRVTVRTAQGDVRLELSRAQVAQLLKPGTPVTVEIRNPGTQPPIVQLTVRGAPTAGTGGVPTQAATQPAVTTGTTAPAPTVPLAVGRIVQATVVPGPAAQSAASAVAAQSSRASVPPAPPPGTPTPGTPTPTTPGGAPAPTPAPSAAVPAAPPPPGAPVVANPGSASTGTTPTGAPPTGTAPSGTPPAATGSPAAPTVQSGPPTAGSSPAPPAVPTATTPAGSAPASGSSPRAALAQPATGPAAAASAAATNAVTNAPQATPATAAATAQAAGGTALPNGAVLTVRVAAIGQAEARPEGAARAVTGLVQTAAGTPGRIAGQIAGLTAAGRPVVESPVGNLALDARADLRLGTRIALDVLASRTAGTPERAAPLSVLAREWPALEATLRVLEEQLGPAGARQAIEAMPRPGPQMTATLLFFMTALRVGDVRAWLGRTAAQALERAGQGRLLDSLSDDFRTLQRAADPSEAGWRSYLIPVAWDERRPIRLLTRRERRDGRDGRSGKPGTAFLVDLDLTNLGPFRLDGLIRNELLDLLIRTTRPLPTVMRRDIKALFDGTLERTGIVGRLSFKASPVMPPLPVDLDAPAAGGTTELTV</sequence>
<feature type="compositionally biased region" description="Low complexity" evidence="1">
    <location>
        <begin position="19"/>
        <end position="64"/>
    </location>
</feature>